<evidence type="ECO:0000313" key="8">
    <source>
        <dbReference type="Proteomes" id="UP001219066"/>
    </source>
</evidence>
<feature type="compositionally biased region" description="Polar residues" evidence="2">
    <location>
        <begin position="87"/>
        <end position="96"/>
    </location>
</feature>
<keyword evidence="1" id="KW-0677">Repeat</keyword>
<name>A0AAX3SIR3_9BURK</name>
<dbReference type="InterPro" id="IPR050708">
    <property type="entry name" value="T6SS_VgrG/RHS"/>
</dbReference>
<feature type="signal peptide" evidence="3">
    <location>
        <begin position="1"/>
        <end position="25"/>
    </location>
</feature>
<dbReference type="Pfam" id="PF20148">
    <property type="entry name" value="DUF6531"/>
    <property type="match status" value="1"/>
</dbReference>
<dbReference type="InterPro" id="IPR022385">
    <property type="entry name" value="Rhs_assc_core"/>
</dbReference>
<evidence type="ECO:0000259" key="4">
    <source>
        <dbReference type="Pfam" id="PF09994"/>
    </source>
</evidence>
<evidence type="ECO:0000313" key="7">
    <source>
        <dbReference type="EMBL" id="WFF79910.1"/>
    </source>
</evidence>
<feature type="compositionally biased region" description="Low complexity" evidence="2">
    <location>
        <begin position="1057"/>
        <end position="1075"/>
    </location>
</feature>
<feature type="compositionally biased region" description="Basic and acidic residues" evidence="2">
    <location>
        <begin position="198"/>
        <end position="212"/>
    </location>
</feature>
<accession>A0AAX3SIR3</accession>
<feature type="domain" description="Teneurin-like YD-shell" evidence="6">
    <location>
        <begin position="1326"/>
        <end position="1403"/>
    </location>
</feature>
<dbReference type="InterPro" id="IPR031325">
    <property type="entry name" value="RHS_repeat"/>
</dbReference>
<feature type="region of interest" description="Disordered" evidence="2">
    <location>
        <begin position="1057"/>
        <end position="1083"/>
    </location>
</feature>
<dbReference type="PRINTS" id="PR00394">
    <property type="entry name" value="RHSPROTEIN"/>
</dbReference>
<dbReference type="InterPro" id="IPR045351">
    <property type="entry name" value="DUF6531"/>
</dbReference>
<dbReference type="Proteomes" id="UP001219066">
    <property type="component" value="Chromosome"/>
</dbReference>
<dbReference type="Gene3D" id="2.180.10.10">
    <property type="entry name" value="RHS repeat-associated core"/>
    <property type="match status" value="3"/>
</dbReference>
<dbReference type="InterPro" id="IPR018712">
    <property type="entry name" value="Tle1-like_cat"/>
</dbReference>
<dbReference type="NCBIfam" id="TIGR03696">
    <property type="entry name" value="Rhs_assc_core"/>
    <property type="match status" value="1"/>
</dbReference>
<proteinExistence type="predicted"/>
<feature type="region of interest" description="Disordered" evidence="2">
    <location>
        <begin position="189"/>
        <end position="212"/>
    </location>
</feature>
<feature type="compositionally biased region" description="Basic and acidic residues" evidence="2">
    <location>
        <begin position="1179"/>
        <end position="1191"/>
    </location>
</feature>
<dbReference type="PANTHER" id="PTHR32305:SF15">
    <property type="entry name" value="PROTEIN RHSA-RELATED"/>
    <property type="match status" value="1"/>
</dbReference>
<dbReference type="PANTHER" id="PTHR32305">
    <property type="match status" value="1"/>
</dbReference>
<dbReference type="EMBL" id="CP120956">
    <property type="protein sequence ID" value="WFF79910.1"/>
    <property type="molecule type" value="Genomic_DNA"/>
</dbReference>
<protein>
    <submittedName>
        <fullName evidence="7">RHS repeat-associated core domain-containing protein</fullName>
    </submittedName>
</protein>
<evidence type="ECO:0000256" key="2">
    <source>
        <dbReference type="SAM" id="MobiDB-lite"/>
    </source>
</evidence>
<dbReference type="Pfam" id="PF25023">
    <property type="entry name" value="TEN_YD-shell"/>
    <property type="match status" value="1"/>
</dbReference>
<feature type="domain" description="DUF6531" evidence="5">
    <location>
        <begin position="98"/>
        <end position="175"/>
    </location>
</feature>
<evidence type="ECO:0000259" key="6">
    <source>
        <dbReference type="Pfam" id="PF25023"/>
    </source>
</evidence>
<feature type="region of interest" description="Disordered" evidence="2">
    <location>
        <begin position="1178"/>
        <end position="1208"/>
    </location>
</feature>
<sequence>MLNRPHLTPLLGSALLCIASLLAQASPAAAAPNLGGSTSKCDPTVQSCAPGAGGGIDLGGGGGGSGGGTCTPTPGGSPCGGAGPATQGNSSSTHQGAGNPIHLINGNKYQREVDMPALPGVLGLEVVRHYNSSYSRAYVPPGLLGRGWLLSYEARLYDHPTNLQIVQADGTRIIFSKLREHPSLCASQQPGNGIVRIEGPDTKGTKETKPGQERHYTWQWMDGRELRFNHRGRLTRISLPSGEQVRLDYNAKGNRLLKVTDPQGRSLRLHYAQSSGEDSFTGVQAIDTPLGRIGYRHGSAPLPGSTQPQAKLNASLVQVSLPSADGQAPVQRHYHYEDPRHPTLLTGISVQGQGSDGKPMDERIASYAYGDTGRAILSVRGPPDSQQEKVTLDLSQPWKNTLTNSLGQTTTYHYDTIGGQWRLLEVRGPGCASCGPGDMRYRYDAQGRLTDATRLDPAGRPLEGTRTELDPFGRPLAVYRIPYTQGQARAPQLQVRYGYGKAPWKQYAPELIARPSVVPGREHQIRIRYNSSRQPLQITEAGFSPLDAQGQPAGNADGATPIERSTHYRYTEINGRSVLVDIDGPLPTSLAGYDDGSPAQNDLTRLRWDRSGSHVTRVLQPDGTAVALEHDQAGRIIQMHSRDPSAKEDETGWRTELRHDAQARLVAMRSLAPDTSVLQEQSWHYDALGHLTETGTGGWPGNGDKTGNAAYAAQTRQHHDALGRLLWSADVRGSFTQHRYDTESRLLQSGRYGGRADDGSRLMAQVQTYRPGAPEQPPSAADEAGTEPAPQARQFYDDFGRSVATLSPDSGLSIRGYDATDRLVSGRDALGQQARYEYDLRGRILRQTITQLPQDGARPRTTTTRWRYQGPRLVALEHPEQSEAYEYNDRGLRVRKRITRHEESGANGESGESSQHHTLHYEYDSHGRLSAASLPDGSWLHYLRDGHGQITGLQRQRVRTPWLRWLSPAQTIATGFERDLVGLRSWQAGNGIKARYQRSREGLLARIVYRQTGKNNTRTASGTSHDWMLGARPTDIAEQLLGLTPAHAAEPMQAKAQATAATAAQTTAEPAPDQPGALGQPTDPQALLDMRYLWDSQGNLLLRQDHYSQAPQTLHQDSHAYDMHDRLIVQVQRTGQELRSSRYHYDEAGRRTLDQQNVSSGNLKAGTRAIAYLPGSRRWSAERAADQKDTTTQRTQYNANGQPLQAGPRSYRWDALGRLEQVSEHGAPLARYRYNHRGERIAKHTGKAQGGSRAYLYESGQLSAELDAQGRITRQYIHLGQWPLAVIDTPQGRKPADGAGTLGRIVQDLGTIAGRWVGGGERLAWLHTNHLGAVEAATDTQGQLIWRARYTAFGRQQVMSQPSAPGFEMPLRLPGQYHDAETGLHYNLHRYYDPDRGQYLTPDPLGMPDGPNPYSYVRGNPLRYVDPEGLILFAFDGTNNSNPPPDKDTWSNVYKFYLAYDEKSNGEKWYMNGVGRDDKEGKIIAPKNDYKIATTARSRVDHMLKNLDKFMEEHTFSDGKKVSIDIVGFSRGAAMGRDFANRVATRIKEQHWKEKSACVGLNFLGLWDTVAQFGANGLHNDQWQLAIPFEVQHVFHAVALNEHRYLFPGEGITRGTQLGFIGSHADIGGSFGTGDLSNVALNWIAEMAKESGITMNDWKDVGNAKWGKVTEPVLHDKSYIYSDPPEDSAFCIRENNGRAKDCVPRKKLSPGGMSSEESQKFIIYRTRPGLDSDGSSRITGDVNMKEYAQWLKENYGLTVALQ</sequence>
<evidence type="ECO:0000256" key="3">
    <source>
        <dbReference type="SAM" id="SignalP"/>
    </source>
</evidence>
<dbReference type="Pfam" id="PF05593">
    <property type="entry name" value="RHS_repeat"/>
    <property type="match status" value="2"/>
</dbReference>
<evidence type="ECO:0000256" key="1">
    <source>
        <dbReference type="ARBA" id="ARBA00022737"/>
    </source>
</evidence>
<dbReference type="InterPro" id="IPR006530">
    <property type="entry name" value="YD"/>
</dbReference>
<dbReference type="NCBIfam" id="TIGR01643">
    <property type="entry name" value="YD_repeat_2x"/>
    <property type="match status" value="2"/>
</dbReference>
<reference evidence="7" key="1">
    <citation type="submission" date="2023-03" db="EMBL/GenBank/DDBJ databases">
        <title>Synergistic degradation of erythromycin by symbiotic bacteria Ery-6A and Ery-6B and application in simulated water remediation.</title>
        <authorList>
            <person name="Xu S."/>
        </authorList>
    </citation>
    <scope>NUCLEOTIDE SEQUENCE</scope>
    <source>
        <strain evidence="7">Ery-6A</strain>
    </source>
</reference>
<keyword evidence="3" id="KW-0732">Signal</keyword>
<feature type="chain" id="PRO_5043421719" evidence="3">
    <location>
        <begin position="26"/>
        <end position="1762"/>
    </location>
</feature>
<feature type="region of interest" description="Disordered" evidence="2">
    <location>
        <begin position="78"/>
        <end position="101"/>
    </location>
</feature>
<feature type="compositionally biased region" description="Polar residues" evidence="2">
    <location>
        <begin position="1192"/>
        <end position="1203"/>
    </location>
</feature>
<gene>
    <name evidence="7" type="ORF">PYR84_23705</name>
</gene>
<dbReference type="RefSeq" id="WP_277848878.1">
    <property type="nucleotide sequence ID" value="NZ_CP120956.1"/>
</dbReference>
<evidence type="ECO:0000259" key="5">
    <source>
        <dbReference type="Pfam" id="PF20148"/>
    </source>
</evidence>
<organism evidence="7 8">
    <name type="scientific">Delftia tsuruhatensis</name>
    <dbReference type="NCBI Taxonomy" id="180282"/>
    <lineage>
        <taxon>Bacteria</taxon>
        <taxon>Pseudomonadati</taxon>
        <taxon>Pseudomonadota</taxon>
        <taxon>Betaproteobacteria</taxon>
        <taxon>Burkholderiales</taxon>
        <taxon>Comamonadaceae</taxon>
        <taxon>Delftia</taxon>
    </lineage>
</organism>
<dbReference type="Pfam" id="PF09994">
    <property type="entry name" value="T6SS_Tle1-like_cat"/>
    <property type="match status" value="1"/>
</dbReference>
<feature type="domain" description="T6SS Phospholipase effector Tle1-like catalytic" evidence="4">
    <location>
        <begin position="1548"/>
        <end position="1646"/>
    </location>
</feature>
<dbReference type="InterPro" id="IPR056823">
    <property type="entry name" value="TEN-like_YD-shell"/>
</dbReference>